<name>A0AB35Y8Z2_9FIRM</name>
<dbReference type="RefSeq" id="WP_178849205.1">
    <property type="nucleotide sequence ID" value="NZ_JBBFGL010000005.1"/>
</dbReference>
<gene>
    <name evidence="1" type="ORF">WF834_06230</name>
</gene>
<reference evidence="1" key="1">
    <citation type="submission" date="2024-03" db="EMBL/GenBank/DDBJ databases">
        <authorList>
            <person name="Plomp N."/>
            <person name="Harmsen H.J."/>
        </authorList>
    </citation>
    <scope>NUCLEOTIDE SEQUENCE</scope>
    <source>
        <strain evidence="1">HTF-128</strain>
    </source>
</reference>
<sequence length="64" mass="6972">MKYTATLSAVQVGQAVKSLLLLGERKITIEETEKDRFVVTTTTETALSKKSTNSISRKGVKNNG</sequence>
<evidence type="ECO:0000313" key="1">
    <source>
        <dbReference type="EMBL" id="MEJ5195779.1"/>
    </source>
</evidence>
<comment type="caution">
    <text evidence="1">The sequence shown here is derived from an EMBL/GenBank/DDBJ whole genome shotgun (WGS) entry which is preliminary data.</text>
</comment>
<dbReference type="EMBL" id="JBBFGL010000005">
    <property type="protein sequence ID" value="MEJ5195779.1"/>
    <property type="molecule type" value="Genomic_DNA"/>
</dbReference>
<dbReference type="Proteomes" id="UP001373196">
    <property type="component" value="Unassembled WGS sequence"/>
</dbReference>
<dbReference type="AlphaFoldDB" id="A0AB35Y8Z2"/>
<organism evidence="1 2">
    <name type="scientific">Faecalibacterium wellingii</name>
    <dbReference type="NCBI Taxonomy" id="2929491"/>
    <lineage>
        <taxon>Bacteria</taxon>
        <taxon>Bacillati</taxon>
        <taxon>Bacillota</taxon>
        <taxon>Clostridia</taxon>
        <taxon>Eubacteriales</taxon>
        <taxon>Oscillospiraceae</taxon>
        <taxon>Faecalibacterium</taxon>
    </lineage>
</organism>
<evidence type="ECO:0000313" key="2">
    <source>
        <dbReference type="Proteomes" id="UP001373196"/>
    </source>
</evidence>
<protein>
    <submittedName>
        <fullName evidence="1">Uncharacterized protein</fullName>
    </submittedName>
</protein>
<proteinExistence type="predicted"/>
<accession>A0AB35Y8Z2</accession>